<evidence type="ECO:0000313" key="18">
    <source>
        <dbReference type="EMBL" id="ANX12571.1"/>
    </source>
</evidence>
<evidence type="ECO:0000256" key="5">
    <source>
        <dbReference type="ARBA" id="ARBA00016340"/>
    </source>
</evidence>
<feature type="domain" description="Galactose-1-phosphate uridyl transferase N-terminal" evidence="16">
    <location>
        <begin position="4"/>
        <end position="152"/>
    </location>
</feature>
<accession>A0A1B1Z580</accession>
<dbReference type="InterPro" id="IPR036265">
    <property type="entry name" value="HIT-like_sf"/>
</dbReference>
<evidence type="ECO:0000256" key="8">
    <source>
        <dbReference type="ARBA" id="ARBA00022723"/>
    </source>
</evidence>
<dbReference type="GO" id="GO:0005737">
    <property type="term" value="C:cytoplasm"/>
    <property type="evidence" value="ECO:0007669"/>
    <property type="project" value="TreeGrafter"/>
</dbReference>
<dbReference type="Pfam" id="PF01087">
    <property type="entry name" value="GalP_UDP_transf"/>
    <property type="match status" value="1"/>
</dbReference>
<feature type="binding site" evidence="14">
    <location>
        <position position="89"/>
    </location>
    <ligand>
        <name>Zn(2+)</name>
        <dbReference type="ChEBI" id="CHEBI:29105"/>
    </ligand>
</feature>
<dbReference type="Proteomes" id="UP000077412">
    <property type="component" value="Chromosome"/>
</dbReference>
<keyword evidence="10 15" id="KW-0299">Galactose metabolism</keyword>
<evidence type="ECO:0000256" key="7">
    <source>
        <dbReference type="ARBA" id="ARBA00022695"/>
    </source>
</evidence>
<comment type="cofactor">
    <cofactor evidence="14">
        <name>Zn(2+)</name>
        <dbReference type="ChEBI" id="CHEBI:29105"/>
    </cofactor>
    <text evidence="14">Binds 1 zinc ion per subunit.</text>
</comment>
<evidence type="ECO:0000313" key="19">
    <source>
        <dbReference type="Proteomes" id="UP000077412"/>
    </source>
</evidence>
<evidence type="ECO:0000256" key="3">
    <source>
        <dbReference type="ARBA" id="ARBA00010951"/>
    </source>
</evidence>
<evidence type="ECO:0000256" key="14">
    <source>
        <dbReference type="PIRSR" id="PIRSR000808-3"/>
    </source>
</evidence>
<dbReference type="OrthoDB" id="9769064at2"/>
<feature type="domain" description="Galactose-1-phosphate uridyl transferase C-terminal" evidence="17">
    <location>
        <begin position="159"/>
        <end position="285"/>
    </location>
</feature>
<dbReference type="PIRSF" id="PIRSF000808">
    <property type="entry name" value="GalT"/>
    <property type="match status" value="1"/>
</dbReference>
<protein>
    <recommendedName>
        <fullName evidence="5 12">Galactose-1-phosphate uridylyltransferase</fullName>
        <ecNumber evidence="4 12">2.7.7.12</ecNumber>
    </recommendedName>
</protein>
<dbReference type="EC" id="2.7.7.12" evidence="4 12"/>
<evidence type="ECO:0000256" key="9">
    <source>
        <dbReference type="ARBA" id="ARBA00022833"/>
    </source>
</evidence>
<keyword evidence="8 14" id="KW-0479">Metal-binding</keyword>
<dbReference type="STRING" id="255247.ABE41_011165"/>
<dbReference type="SUPFAM" id="SSF54197">
    <property type="entry name" value="HIT-like"/>
    <property type="match status" value="2"/>
</dbReference>
<keyword evidence="19" id="KW-1185">Reference proteome</keyword>
<dbReference type="GO" id="GO:0033499">
    <property type="term" value="P:galactose catabolic process via UDP-galactose, Leloir pathway"/>
    <property type="evidence" value="ECO:0007669"/>
    <property type="project" value="TreeGrafter"/>
</dbReference>
<dbReference type="PANTHER" id="PTHR11943:SF1">
    <property type="entry name" value="GALACTOSE-1-PHOSPHATE URIDYLYLTRANSFERASE"/>
    <property type="match status" value="1"/>
</dbReference>
<name>A0A1B1Z580_9BACL</name>
<dbReference type="InterPro" id="IPR019779">
    <property type="entry name" value="GalP_UDPtransf1_His-AS"/>
</dbReference>
<comment type="similarity">
    <text evidence="3 15">Belongs to the galactose-1-phosphate uridylyltransferase type 1 family.</text>
</comment>
<dbReference type="NCBIfam" id="TIGR00209">
    <property type="entry name" value="galT_1"/>
    <property type="match status" value="1"/>
</dbReference>
<dbReference type="PROSITE" id="PS00117">
    <property type="entry name" value="GAL_P_UDP_TRANSF_I"/>
    <property type="match status" value="1"/>
</dbReference>
<dbReference type="EMBL" id="CP016761">
    <property type="protein sequence ID" value="ANX12571.1"/>
    <property type="molecule type" value="Genomic_DNA"/>
</dbReference>
<evidence type="ECO:0000259" key="16">
    <source>
        <dbReference type="Pfam" id="PF01087"/>
    </source>
</evidence>
<organism evidence="18 19">
    <name type="scientific">Fictibacillus arsenicus</name>
    <dbReference type="NCBI Taxonomy" id="255247"/>
    <lineage>
        <taxon>Bacteria</taxon>
        <taxon>Bacillati</taxon>
        <taxon>Bacillota</taxon>
        <taxon>Bacilli</taxon>
        <taxon>Bacillales</taxon>
        <taxon>Fictibacillaceae</taxon>
        <taxon>Fictibacillus</taxon>
    </lineage>
</organism>
<dbReference type="AlphaFoldDB" id="A0A1B1Z580"/>
<dbReference type="Gene3D" id="3.30.428.10">
    <property type="entry name" value="HIT-like"/>
    <property type="match status" value="2"/>
</dbReference>
<dbReference type="InterPro" id="IPR005849">
    <property type="entry name" value="GalP_Utransf_N"/>
</dbReference>
<dbReference type="InterPro" id="IPR005850">
    <property type="entry name" value="GalP_Utransf_C"/>
</dbReference>
<feature type="active site" description="Tele-UMP-histidine intermediate" evidence="13">
    <location>
        <position position="142"/>
    </location>
</feature>
<feature type="binding site" evidence="14">
    <location>
        <position position="140"/>
    </location>
    <ligand>
        <name>Zn(2+)</name>
        <dbReference type="ChEBI" id="CHEBI:29105"/>
    </ligand>
</feature>
<dbReference type="UniPathway" id="UPA00214"/>
<dbReference type="KEGG" id="far:ABE41_011165"/>
<dbReference type="Pfam" id="PF02744">
    <property type="entry name" value="GalP_UDP_tr_C"/>
    <property type="match status" value="1"/>
</dbReference>
<evidence type="ECO:0000256" key="11">
    <source>
        <dbReference type="ARBA" id="ARBA00023277"/>
    </source>
</evidence>
<evidence type="ECO:0000256" key="10">
    <source>
        <dbReference type="ARBA" id="ARBA00023144"/>
    </source>
</evidence>
<evidence type="ECO:0000256" key="4">
    <source>
        <dbReference type="ARBA" id="ARBA00012384"/>
    </source>
</evidence>
<keyword evidence="11 15" id="KW-0119">Carbohydrate metabolism</keyword>
<evidence type="ECO:0000256" key="13">
    <source>
        <dbReference type="PIRSR" id="PIRSR000808-1"/>
    </source>
</evidence>
<evidence type="ECO:0000256" key="12">
    <source>
        <dbReference type="NCBIfam" id="TIGR00209"/>
    </source>
</evidence>
<keyword evidence="6 15" id="KW-0808">Transferase</keyword>
<reference evidence="18 19" key="1">
    <citation type="submission" date="2016-08" db="EMBL/GenBank/DDBJ databases">
        <title>Complete genome sequence of Fictibacillus arsenicus G25-54, a strain with toxicity to nematodes and a potential arsenic-resistance activity.</title>
        <authorList>
            <person name="Zheng Z."/>
        </authorList>
    </citation>
    <scope>NUCLEOTIDE SEQUENCE [LARGE SCALE GENOMIC DNA]</scope>
    <source>
        <strain evidence="18 19">G25-54</strain>
    </source>
</reference>
<keyword evidence="9 14" id="KW-0862">Zinc</keyword>
<feature type="binding site" evidence="14">
    <location>
        <position position="34"/>
    </location>
    <ligand>
        <name>Zn(2+)</name>
        <dbReference type="ChEBI" id="CHEBI:29105"/>
    </ligand>
</feature>
<evidence type="ECO:0000256" key="1">
    <source>
        <dbReference type="ARBA" id="ARBA00001107"/>
    </source>
</evidence>
<sequence>MAELRYNPLLDSWVMVSAKRQFRPYLPKDHCPFCPGSGKVPAVYDVHVFHNDFPVLTAEPPEPEDVGGGLYQTREAAGRCEVILYSSDHHATLPDLTKSQMKRVIDLWTKTFDELDKDEKHQYVMIFENRGEEVGVTITHPHGQVYAYPFIPQKVKVELDNCKKHLQKTGRNMFDDMIKEEKRFGQRVVLENDYFIAFIPFFTDTPFGLFIVSKENKTALTDFSEEEKNALGDILQEVIGGMDHLFNRTFPFMMGIHGRPSNSENVESYYRFHIEFYSPMQTKEKLKLNAASETAGWAVAIPTRAEDNAVLLRKAIQEFWENGGIKNK</sequence>
<gene>
    <name evidence="18" type="ORF">ABE41_011165</name>
</gene>
<comment type="pathway">
    <text evidence="2 15">Carbohydrate metabolism; galactose metabolism.</text>
</comment>
<keyword evidence="7 15" id="KW-0548">Nucleotidyltransferase</keyword>
<proteinExistence type="inferred from homology"/>
<dbReference type="InterPro" id="IPR001937">
    <property type="entry name" value="GalP_UDPtransf1"/>
</dbReference>
<evidence type="ECO:0000256" key="2">
    <source>
        <dbReference type="ARBA" id="ARBA00004947"/>
    </source>
</evidence>
<dbReference type="GO" id="GO:0008270">
    <property type="term" value="F:zinc ion binding"/>
    <property type="evidence" value="ECO:0007669"/>
    <property type="project" value="InterPro"/>
</dbReference>
<evidence type="ECO:0000256" key="6">
    <source>
        <dbReference type="ARBA" id="ARBA00022679"/>
    </source>
</evidence>
<dbReference type="RefSeq" id="WP_066290140.1">
    <property type="nucleotide sequence ID" value="NZ_CP016761.1"/>
</dbReference>
<comment type="catalytic activity">
    <reaction evidence="1 15">
        <text>alpha-D-galactose 1-phosphate + UDP-alpha-D-glucose = alpha-D-glucose 1-phosphate + UDP-alpha-D-galactose</text>
        <dbReference type="Rhea" id="RHEA:13989"/>
        <dbReference type="ChEBI" id="CHEBI:58336"/>
        <dbReference type="ChEBI" id="CHEBI:58601"/>
        <dbReference type="ChEBI" id="CHEBI:58885"/>
        <dbReference type="ChEBI" id="CHEBI:66914"/>
        <dbReference type="EC" id="2.7.7.12"/>
    </reaction>
</comment>
<feature type="binding site" evidence="14">
    <location>
        <position position="31"/>
    </location>
    <ligand>
        <name>Zn(2+)</name>
        <dbReference type="ChEBI" id="CHEBI:29105"/>
    </ligand>
</feature>
<evidence type="ECO:0000259" key="17">
    <source>
        <dbReference type="Pfam" id="PF02744"/>
    </source>
</evidence>
<dbReference type="PANTHER" id="PTHR11943">
    <property type="entry name" value="GALACTOSE-1-PHOSPHATE URIDYLYLTRANSFERASE"/>
    <property type="match status" value="1"/>
</dbReference>
<evidence type="ECO:0000256" key="15">
    <source>
        <dbReference type="RuleBase" id="RU000506"/>
    </source>
</evidence>
<dbReference type="GO" id="GO:0008108">
    <property type="term" value="F:UDP-glucose:hexose-1-phosphate uridylyltransferase activity"/>
    <property type="evidence" value="ECO:0007669"/>
    <property type="project" value="UniProtKB-UniRule"/>
</dbReference>